<evidence type="ECO:0000256" key="3">
    <source>
        <dbReference type="ARBA" id="ARBA00033164"/>
    </source>
</evidence>
<organism evidence="5 6">
    <name type="scientific">Candidatus Gallimonas intestinigallinarum</name>
    <dbReference type="NCBI Taxonomy" id="2838604"/>
    <lineage>
        <taxon>Bacteria</taxon>
        <taxon>Bacillati</taxon>
        <taxon>Bacillota</taxon>
        <taxon>Clostridia</taxon>
        <taxon>Candidatus Gallimonas</taxon>
    </lineage>
</organism>
<dbReference type="InterPro" id="IPR050188">
    <property type="entry name" value="RluA_PseudoU_synthase"/>
</dbReference>
<dbReference type="GO" id="GO:0006396">
    <property type="term" value="P:RNA processing"/>
    <property type="evidence" value="ECO:0007669"/>
    <property type="project" value="UniProtKB-ARBA"/>
</dbReference>
<dbReference type="InterPro" id="IPR006224">
    <property type="entry name" value="PsdUridine_synth_RluA-like_CS"/>
</dbReference>
<dbReference type="GO" id="GO:0001522">
    <property type="term" value="P:pseudouridine synthesis"/>
    <property type="evidence" value="ECO:0007669"/>
    <property type="project" value="InterPro"/>
</dbReference>
<proteinExistence type="predicted"/>
<protein>
    <recommendedName>
        <fullName evidence="2">RNA pseudouridylate synthase</fullName>
    </recommendedName>
    <alternativeName>
        <fullName evidence="3">RNA-uridine isomerase</fullName>
    </alternativeName>
</protein>
<evidence type="ECO:0000313" key="6">
    <source>
        <dbReference type="Proteomes" id="UP000824044"/>
    </source>
</evidence>
<dbReference type="Gene3D" id="3.30.2350.10">
    <property type="entry name" value="Pseudouridine synthase"/>
    <property type="match status" value="1"/>
</dbReference>
<dbReference type="Proteomes" id="UP000824044">
    <property type="component" value="Unassembled WGS sequence"/>
</dbReference>
<evidence type="ECO:0000313" key="5">
    <source>
        <dbReference type="EMBL" id="HIZ25191.1"/>
    </source>
</evidence>
<reference evidence="5" key="1">
    <citation type="journal article" date="2021" name="PeerJ">
        <title>Extensive microbial diversity within the chicken gut microbiome revealed by metagenomics and culture.</title>
        <authorList>
            <person name="Gilroy R."/>
            <person name="Ravi A."/>
            <person name="Getino M."/>
            <person name="Pursley I."/>
            <person name="Horton D.L."/>
            <person name="Alikhan N.F."/>
            <person name="Baker D."/>
            <person name="Gharbi K."/>
            <person name="Hall N."/>
            <person name="Watson M."/>
            <person name="Adriaenssens E.M."/>
            <person name="Foster-Nyarko E."/>
            <person name="Jarju S."/>
            <person name="Secka A."/>
            <person name="Antonio M."/>
            <person name="Oren A."/>
            <person name="Chaudhuri R.R."/>
            <person name="La Ragione R."/>
            <person name="Hildebrand F."/>
            <person name="Pallen M.J."/>
        </authorList>
    </citation>
    <scope>NUCLEOTIDE SEQUENCE</scope>
    <source>
        <strain evidence="5">CHK33-5263</strain>
    </source>
</reference>
<feature type="non-terminal residue" evidence="5">
    <location>
        <position position="1"/>
    </location>
</feature>
<dbReference type="EMBL" id="DXBS01000129">
    <property type="protein sequence ID" value="HIZ25191.1"/>
    <property type="molecule type" value="Genomic_DNA"/>
</dbReference>
<gene>
    <name evidence="5" type="ORF">H9812_06995</name>
</gene>
<dbReference type="GO" id="GO:0003723">
    <property type="term" value="F:RNA binding"/>
    <property type="evidence" value="ECO:0007669"/>
    <property type="project" value="InterPro"/>
</dbReference>
<dbReference type="InterPro" id="IPR020103">
    <property type="entry name" value="PsdUridine_synth_cat_dom_sf"/>
</dbReference>
<evidence type="ECO:0000256" key="2">
    <source>
        <dbReference type="ARBA" id="ARBA00031870"/>
    </source>
</evidence>
<dbReference type="PANTHER" id="PTHR21600">
    <property type="entry name" value="MITOCHONDRIAL RNA PSEUDOURIDINE SYNTHASE"/>
    <property type="match status" value="1"/>
</dbReference>
<sequence length="246" mass="26878">AASFCLRTLLKNRGVRVNGVRVSSDVPLRRGDEVAYYLSAAQAARTGFAVLFEDDNVIVADKESGVNSEAVFSALSERGEAHFIHRLDRNTAGLLIFAKNAQAAEELLAAFRTRRVTKEYLALVVGTPSPKHAVLTAYLKKDAVRATVRISGRPVGEKIVTEYEVLAPGDTALLKVTLHTGKTHQIRAHLAHIGHPIVGDEKYGDHAFNRAHHATRQRLIAKSLTLHTEGVLAYLAGRTFISAHNF</sequence>
<evidence type="ECO:0000259" key="4">
    <source>
        <dbReference type="Pfam" id="PF00849"/>
    </source>
</evidence>
<feature type="domain" description="Pseudouridine synthase RsuA/RluA-like" evidence="4">
    <location>
        <begin position="73"/>
        <end position="192"/>
    </location>
</feature>
<dbReference type="GO" id="GO:0140098">
    <property type="term" value="F:catalytic activity, acting on RNA"/>
    <property type="evidence" value="ECO:0007669"/>
    <property type="project" value="UniProtKB-ARBA"/>
</dbReference>
<dbReference type="InterPro" id="IPR006145">
    <property type="entry name" value="PsdUridine_synth_RsuA/RluA"/>
</dbReference>
<evidence type="ECO:0000256" key="1">
    <source>
        <dbReference type="ARBA" id="ARBA00000073"/>
    </source>
</evidence>
<dbReference type="Pfam" id="PF00849">
    <property type="entry name" value="PseudoU_synth_2"/>
    <property type="match status" value="1"/>
</dbReference>
<dbReference type="GO" id="GO:0009982">
    <property type="term" value="F:pseudouridine synthase activity"/>
    <property type="evidence" value="ECO:0007669"/>
    <property type="project" value="InterPro"/>
</dbReference>
<dbReference type="CDD" id="cd02869">
    <property type="entry name" value="PseudoU_synth_RluA_like"/>
    <property type="match status" value="1"/>
</dbReference>
<dbReference type="SUPFAM" id="SSF55120">
    <property type="entry name" value="Pseudouridine synthase"/>
    <property type="match status" value="1"/>
</dbReference>
<comment type="catalytic activity">
    <reaction evidence="1">
        <text>a uridine in RNA = a pseudouridine in RNA</text>
        <dbReference type="Rhea" id="RHEA:48348"/>
        <dbReference type="Rhea" id="RHEA-COMP:12068"/>
        <dbReference type="Rhea" id="RHEA-COMP:12069"/>
        <dbReference type="ChEBI" id="CHEBI:65314"/>
        <dbReference type="ChEBI" id="CHEBI:65315"/>
    </reaction>
</comment>
<comment type="caution">
    <text evidence="5">The sequence shown here is derived from an EMBL/GenBank/DDBJ whole genome shotgun (WGS) entry which is preliminary data.</text>
</comment>
<name>A0A9D2DXJ3_9FIRM</name>
<reference evidence="5" key="2">
    <citation type="submission" date="2021-04" db="EMBL/GenBank/DDBJ databases">
        <authorList>
            <person name="Gilroy R."/>
        </authorList>
    </citation>
    <scope>NUCLEOTIDE SEQUENCE</scope>
    <source>
        <strain evidence="5">CHK33-5263</strain>
    </source>
</reference>
<dbReference type="PROSITE" id="PS01129">
    <property type="entry name" value="PSI_RLU"/>
    <property type="match status" value="1"/>
</dbReference>
<accession>A0A9D2DXJ3</accession>
<dbReference type="AlphaFoldDB" id="A0A9D2DXJ3"/>